<evidence type="ECO:0000313" key="1">
    <source>
        <dbReference type="EMBL" id="CAG12207.1"/>
    </source>
</evidence>
<dbReference type="EMBL" id="CAAE01015050">
    <property type="protein sequence ID" value="CAG12207.1"/>
    <property type="molecule type" value="Genomic_DNA"/>
</dbReference>
<proteinExistence type="predicted"/>
<organism evidence="1">
    <name type="scientific">Tetraodon nigroviridis</name>
    <name type="common">Spotted green pufferfish</name>
    <name type="synonym">Chelonodon nigroviridis</name>
    <dbReference type="NCBI Taxonomy" id="99883"/>
    <lineage>
        <taxon>Eukaryota</taxon>
        <taxon>Metazoa</taxon>
        <taxon>Chordata</taxon>
        <taxon>Craniata</taxon>
        <taxon>Vertebrata</taxon>
        <taxon>Euteleostomi</taxon>
        <taxon>Actinopterygii</taxon>
        <taxon>Neopterygii</taxon>
        <taxon>Teleostei</taxon>
        <taxon>Neoteleostei</taxon>
        <taxon>Acanthomorphata</taxon>
        <taxon>Eupercaria</taxon>
        <taxon>Tetraodontiformes</taxon>
        <taxon>Tetradontoidea</taxon>
        <taxon>Tetraodontidae</taxon>
        <taxon>Tetraodon</taxon>
    </lineage>
</organism>
<accession>Q4RHC5</accession>
<comment type="caution">
    <text evidence="1">The sequence shown here is derived from an EMBL/GenBank/DDBJ whole genome shotgun (WGS) entry which is preliminary data.</text>
</comment>
<reference evidence="1" key="1">
    <citation type="journal article" date="2004" name="Nature">
        <title>Genome duplication in the teleost fish Tetraodon nigroviridis reveals the early vertebrate proto-karyotype.</title>
        <authorList>
            <person name="Jaillon O."/>
            <person name="Aury J.-M."/>
            <person name="Brunet F."/>
            <person name="Petit J.-L."/>
            <person name="Stange-Thomann N."/>
            <person name="Mauceli E."/>
            <person name="Bouneau L."/>
            <person name="Fischer C."/>
            <person name="Ozouf-Costaz C."/>
            <person name="Bernot A."/>
            <person name="Nicaud S."/>
            <person name="Jaffe D."/>
            <person name="Fisher S."/>
            <person name="Lutfalla G."/>
            <person name="Dossat C."/>
            <person name="Segurens B."/>
            <person name="Dasilva C."/>
            <person name="Salanoubat M."/>
            <person name="Levy M."/>
            <person name="Boudet N."/>
            <person name="Castellano S."/>
            <person name="Anthouard V."/>
            <person name="Jubin C."/>
            <person name="Castelli V."/>
            <person name="Katinka M."/>
            <person name="Vacherie B."/>
            <person name="Biemont C."/>
            <person name="Skalli Z."/>
            <person name="Cattolico L."/>
            <person name="Poulain J."/>
            <person name="De Berardinis V."/>
            <person name="Cruaud C."/>
            <person name="Duprat S."/>
            <person name="Brottier P."/>
            <person name="Coutanceau J.-P."/>
            <person name="Gouzy J."/>
            <person name="Parra G."/>
            <person name="Lardier G."/>
            <person name="Chapple C."/>
            <person name="McKernan K.J."/>
            <person name="McEwan P."/>
            <person name="Bosak S."/>
            <person name="Kellis M."/>
            <person name="Volff J.-N."/>
            <person name="Guigo R."/>
            <person name="Zody M.C."/>
            <person name="Mesirov J."/>
            <person name="Lindblad-Toh K."/>
            <person name="Birren B."/>
            <person name="Nusbaum C."/>
            <person name="Kahn D."/>
            <person name="Robinson-Rechavi M."/>
            <person name="Laudet V."/>
            <person name="Schachter V."/>
            <person name="Quetier F."/>
            <person name="Saurin W."/>
            <person name="Scarpelli C."/>
            <person name="Wincker P."/>
            <person name="Lander E.S."/>
            <person name="Weissenbach J."/>
            <person name="Roest Crollius H."/>
        </authorList>
    </citation>
    <scope>NUCLEOTIDE SEQUENCE [LARGE SCALE GENOMIC DNA]</scope>
</reference>
<name>Q4RHC5_TETNG</name>
<reference evidence="1" key="2">
    <citation type="submission" date="2004-02" db="EMBL/GenBank/DDBJ databases">
        <authorList>
            <consortium name="Genoscope"/>
            <consortium name="Whitehead Institute Centre for Genome Research"/>
        </authorList>
    </citation>
    <scope>NUCLEOTIDE SEQUENCE</scope>
</reference>
<dbReference type="AlphaFoldDB" id="Q4RHC5"/>
<dbReference type="KEGG" id="tng:GSTEN00034405G001"/>
<gene>
    <name evidence="1" type="ORF">GSTENG00034405001</name>
</gene>
<protein>
    <submittedName>
        <fullName evidence="1">(spotted green pufferfish) hypothetical protein</fullName>
    </submittedName>
</protein>
<sequence>MTHQVSSPFLKPFFLKNLACRLGQRQRQRRHTLPASEFRNLTPQDAISVFEIEREGNVRVRVRRVSAHAGRGAQLSGHVPGAVPGLVRGGPAGGLHHRLWVGQRQAFTGGHDPSRPRHPDCAHPRVVSAPPLPPAGQRLHPAVALPAVPPLYTGLPPCPAHLRGLPGALLPQGRLPGEGPVGHLRIQHALPGDGVHALRAGVRSAEQRLLVHPGPPTRPPSTCTHLLVDSEQITQTLQTDGRADRVSAATSRNQLGDLCKISDLRWVFFLNP</sequence>